<name>A0ABQ4E167_9ACTN</name>
<organism evidence="1 2">
    <name type="scientific">Plantactinospora endophytica</name>
    <dbReference type="NCBI Taxonomy" id="673535"/>
    <lineage>
        <taxon>Bacteria</taxon>
        <taxon>Bacillati</taxon>
        <taxon>Actinomycetota</taxon>
        <taxon>Actinomycetes</taxon>
        <taxon>Micromonosporales</taxon>
        <taxon>Micromonosporaceae</taxon>
        <taxon>Plantactinospora</taxon>
    </lineage>
</organism>
<dbReference type="Proteomes" id="UP000646749">
    <property type="component" value="Unassembled WGS sequence"/>
</dbReference>
<gene>
    <name evidence="1" type="ORF">Pen02_34010</name>
</gene>
<protein>
    <recommendedName>
        <fullName evidence="3">PE domain-containing protein</fullName>
    </recommendedName>
</protein>
<keyword evidence="2" id="KW-1185">Reference proteome</keyword>
<dbReference type="RefSeq" id="WP_239140855.1">
    <property type="nucleotide sequence ID" value="NZ_BONW01000016.1"/>
</dbReference>
<evidence type="ECO:0000313" key="1">
    <source>
        <dbReference type="EMBL" id="GIG88465.1"/>
    </source>
</evidence>
<comment type="caution">
    <text evidence="1">The sequence shown here is derived from an EMBL/GenBank/DDBJ whole genome shotgun (WGS) entry which is preliminary data.</text>
</comment>
<evidence type="ECO:0008006" key="3">
    <source>
        <dbReference type="Google" id="ProtNLM"/>
    </source>
</evidence>
<evidence type="ECO:0000313" key="2">
    <source>
        <dbReference type="Proteomes" id="UP000646749"/>
    </source>
</evidence>
<accession>A0ABQ4E167</accession>
<sequence>MAADEFAVNLLSLQDFQHRLQPRIESAYAALTALTTAPGNERPALGGFHDAQRTADRHQELHDEYVARLRRLVTALTVAQAATAQVIEIYRTVDEISGRNAGQIAGALGAVSEALHGGRRDG</sequence>
<reference evidence="1 2" key="1">
    <citation type="submission" date="2021-01" db="EMBL/GenBank/DDBJ databases">
        <title>Whole genome shotgun sequence of Plantactinospora endophytica NBRC 110450.</title>
        <authorList>
            <person name="Komaki H."/>
            <person name="Tamura T."/>
        </authorList>
    </citation>
    <scope>NUCLEOTIDE SEQUENCE [LARGE SCALE GENOMIC DNA]</scope>
    <source>
        <strain evidence="1 2">NBRC 110450</strain>
    </source>
</reference>
<proteinExistence type="predicted"/>
<dbReference type="EMBL" id="BONW01000016">
    <property type="protein sequence ID" value="GIG88465.1"/>
    <property type="molecule type" value="Genomic_DNA"/>
</dbReference>